<comment type="subcellular location">
    <subcellularLocation>
        <location evidence="1">Cell membrane</location>
        <topology evidence="1">Multi-pass membrane protein</topology>
    </subcellularLocation>
</comment>
<evidence type="ECO:0000313" key="8">
    <source>
        <dbReference type="EMBL" id="MFK4446581.1"/>
    </source>
</evidence>
<dbReference type="InterPro" id="IPR011701">
    <property type="entry name" value="MFS"/>
</dbReference>
<dbReference type="EMBL" id="JBIYDN010000027">
    <property type="protein sequence ID" value="MFK4446581.1"/>
    <property type="molecule type" value="Genomic_DNA"/>
</dbReference>
<name>A0ABW8MV00_9BURK</name>
<evidence type="ECO:0000256" key="2">
    <source>
        <dbReference type="ARBA" id="ARBA00022475"/>
    </source>
</evidence>
<feature type="transmembrane region" description="Helical" evidence="6">
    <location>
        <begin position="276"/>
        <end position="296"/>
    </location>
</feature>
<keyword evidence="5 6" id="KW-0472">Membrane</keyword>
<dbReference type="SUPFAM" id="SSF103473">
    <property type="entry name" value="MFS general substrate transporter"/>
    <property type="match status" value="1"/>
</dbReference>
<feature type="transmembrane region" description="Helical" evidence="6">
    <location>
        <begin position="130"/>
        <end position="151"/>
    </location>
</feature>
<accession>A0ABW8MV00</accession>
<keyword evidence="4 6" id="KW-1133">Transmembrane helix</keyword>
<feature type="transmembrane region" description="Helical" evidence="6">
    <location>
        <begin position="302"/>
        <end position="323"/>
    </location>
</feature>
<feature type="transmembrane region" description="Helical" evidence="6">
    <location>
        <begin position="250"/>
        <end position="269"/>
    </location>
</feature>
<dbReference type="PANTHER" id="PTHR43124:SF3">
    <property type="entry name" value="CHLORAMPHENICOL EFFLUX PUMP RV0191"/>
    <property type="match status" value="1"/>
</dbReference>
<protein>
    <submittedName>
        <fullName evidence="8">ACS family D-galactonate transporter-like MFS transporter</fullName>
    </submittedName>
</protein>
<dbReference type="PANTHER" id="PTHR43124">
    <property type="entry name" value="PURINE EFFLUX PUMP PBUE"/>
    <property type="match status" value="1"/>
</dbReference>
<proteinExistence type="predicted"/>
<evidence type="ECO:0000256" key="4">
    <source>
        <dbReference type="ARBA" id="ARBA00022989"/>
    </source>
</evidence>
<evidence type="ECO:0000256" key="3">
    <source>
        <dbReference type="ARBA" id="ARBA00022692"/>
    </source>
</evidence>
<feature type="transmembrane region" description="Helical" evidence="6">
    <location>
        <begin position="212"/>
        <end position="230"/>
    </location>
</feature>
<feature type="transmembrane region" description="Helical" evidence="6">
    <location>
        <begin position="5"/>
        <end position="23"/>
    </location>
</feature>
<dbReference type="PROSITE" id="PS50850">
    <property type="entry name" value="MFS"/>
    <property type="match status" value="1"/>
</dbReference>
<comment type="caution">
    <text evidence="8">The sequence shown here is derived from an EMBL/GenBank/DDBJ whole genome shotgun (WGS) entry which is preliminary data.</text>
</comment>
<dbReference type="Pfam" id="PF07690">
    <property type="entry name" value="MFS_1"/>
    <property type="match status" value="1"/>
</dbReference>
<feature type="transmembrane region" description="Helical" evidence="6">
    <location>
        <begin position="335"/>
        <end position="358"/>
    </location>
</feature>
<evidence type="ECO:0000256" key="6">
    <source>
        <dbReference type="SAM" id="Phobius"/>
    </source>
</evidence>
<reference evidence="8 9" key="1">
    <citation type="submission" date="2024-11" db="EMBL/GenBank/DDBJ databases">
        <title>Using genomics to understand microbial adaptation to soil warming.</title>
        <authorList>
            <person name="Deangelis K.M. PhD."/>
        </authorList>
    </citation>
    <scope>NUCLEOTIDE SEQUENCE [LARGE SCALE GENOMIC DNA]</scope>
    <source>
        <strain evidence="8 9">GAS97</strain>
    </source>
</reference>
<keyword evidence="2" id="KW-1003">Cell membrane</keyword>
<dbReference type="InterPro" id="IPR050189">
    <property type="entry name" value="MFS_Efflux_Transporters"/>
</dbReference>
<dbReference type="InterPro" id="IPR020846">
    <property type="entry name" value="MFS_dom"/>
</dbReference>
<evidence type="ECO:0000259" key="7">
    <source>
        <dbReference type="PROSITE" id="PS50850"/>
    </source>
</evidence>
<keyword evidence="9" id="KW-1185">Reference proteome</keyword>
<organism evidence="8 9">
    <name type="scientific">Caballeronia udeis</name>
    <dbReference type="NCBI Taxonomy" id="1232866"/>
    <lineage>
        <taxon>Bacteria</taxon>
        <taxon>Pseudomonadati</taxon>
        <taxon>Pseudomonadota</taxon>
        <taxon>Betaproteobacteria</taxon>
        <taxon>Burkholderiales</taxon>
        <taxon>Burkholderiaceae</taxon>
        <taxon>Caballeronia</taxon>
    </lineage>
</organism>
<evidence type="ECO:0000256" key="1">
    <source>
        <dbReference type="ARBA" id="ARBA00004651"/>
    </source>
</evidence>
<evidence type="ECO:0000256" key="5">
    <source>
        <dbReference type="ARBA" id="ARBA00023136"/>
    </source>
</evidence>
<keyword evidence="3 6" id="KW-0812">Transmembrane</keyword>
<sequence length="402" mass="41990">MKNRWLALIIIFFSFLQFTLNWFNIVPAFGGLVADMHLALPQLGIVVGMFIAGYGVAHIPGGVLAEVFGLRFDILFGVAVETLGTLISAHASSLDILLIGRFVCGVGGSIYLGSAIGLTAAWFRDHELATANGLITGVAFTAGAALGLYLWEGIVATSGWRDALMLGAIVGAGTFAALIFVFPTPPESRKESLGGSHLGMAVFRRTFYNRDLWLLGASLLAGYGSYFTAVELLPTYAISHLHASAHAANKLSTILLLSGFIGGAIGGWCADRLFGLVPTIIGACCIEAVATVFVPLLDIAGLQIAAAVIGAFGTLSFVVWIAVPGAHRDRIPLADVPIASGLMLTIAAVGGVVMPALYGKVALSYSPASAWTVLGVMTFSFSFVGLLVRQPIASAGMELKRA</sequence>
<evidence type="ECO:0000313" key="9">
    <source>
        <dbReference type="Proteomes" id="UP001620514"/>
    </source>
</evidence>
<dbReference type="Proteomes" id="UP001620514">
    <property type="component" value="Unassembled WGS sequence"/>
</dbReference>
<feature type="transmembrane region" description="Helical" evidence="6">
    <location>
        <begin position="98"/>
        <end position="123"/>
    </location>
</feature>
<dbReference type="RefSeq" id="WP_404611524.1">
    <property type="nucleotide sequence ID" value="NZ_JBIYDN010000027.1"/>
</dbReference>
<feature type="transmembrane region" description="Helical" evidence="6">
    <location>
        <begin position="72"/>
        <end position="92"/>
    </location>
</feature>
<feature type="domain" description="Major facilitator superfamily (MFS) profile" evidence="7">
    <location>
        <begin position="7"/>
        <end position="393"/>
    </location>
</feature>
<feature type="transmembrane region" description="Helical" evidence="6">
    <location>
        <begin position="43"/>
        <end position="65"/>
    </location>
</feature>
<gene>
    <name evidence="8" type="ORF">ABH943_006613</name>
</gene>
<feature type="transmembrane region" description="Helical" evidence="6">
    <location>
        <begin position="370"/>
        <end position="388"/>
    </location>
</feature>
<feature type="transmembrane region" description="Helical" evidence="6">
    <location>
        <begin position="163"/>
        <end position="182"/>
    </location>
</feature>
<dbReference type="InterPro" id="IPR036259">
    <property type="entry name" value="MFS_trans_sf"/>
</dbReference>
<dbReference type="Gene3D" id="1.20.1250.20">
    <property type="entry name" value="MFS general substrate transporter like domains"/>
    <property type="match status" value="2"/>
</dbReference>